<evidence type="ECO:0000313" key="2">
    <source>
        <dbReference type="EMBL" id="UJO17012.1"/>
    </source>
</evidence>
<keyword evidence="1" id="KW-0472">Membrane</keyword>
<protein>
    <submittedName>
        <fullName evidence="2">Uncharacterized protein</fullName>
    </submittedName>
</protein>
<gene>
    <name evidence="2" type="ORF">CLAFUR5_03929</name>
</gene>
<accession>A0A9Q8P8H7</accession>
<sequence length="334" mass="36887">MSVQNLYGAGLSLGIGLLPIYFLVFAGFSFHNKNRSIQPGSQAEPLPVAAKYGLTVFPITFAAIVGPLMTTIAAWRLERTISLGFLEYLLASRSLGSAFVSLIKLRYCSFYILPILIAWYLSPLAGQSSLRVVTSTPQITNTQQQISYLNVCRSSRLCRYRCSIHSWVDVTAKIKGGISRRVRESTHSGDTVTPSNPDIRWLSEQENSYEPAFANATVEKTQIVLEVHPFWAAVLVLTSLLLIAAGLATAFLELNRKAPMVLGSFASSLRHNPNADLDRGECTEDGTDMARRLRHLQVRVGNVRPDHVIGHVAPARTVSIAQPVESLRKLRMYT</sequence>
<evidence type="ECO:0000313" key="3">
    <source>
        <dbReference type="Proteomes" id="UP000756132"/>
    </source>
</evidence>
<feature type="transmembrane region" description="Helical" evidence="1">
    <location>
        <begin position="230"/>
        <end position="252"/>
    </location>
</feature>
<keyword evidence="3" id="KW-1185">Reference proteome</keyword>
<dbReference type="OrthoDB" id="3692311at2759"/>
<dbReference type="Proteomes" id="UP000756132">
    <property type="component" value="Chromosome 4"/>
</dbReference>
<feature type="transmembrane region" description="Helical" evidence="1">
    <location>
        <begin position="6"/>
        <end position="31"/>
    </location>
</feature>
<dbReference type="AlphaFoldDB" id="A0A9Q8P8H7"/>
<keyword evidence="1" id="KW-1133">Transmembrane helix</keyword>
<dbReference type="GeneID" id="71983807"/>
<dbReference type="KEGG" id="ffu:CLAFUR5_03929"/>
<evidence type="ECO:0000256" key="1">
    <source>
        <dbReference type="SAM" id="Phobius"/>
    </source>
</evidence>
<proteinExistence type="predicted"/>
<dbReference type="RefSeq" id="XP_047761378.1">
    <property type="nucleotide sequence ID" value="XM_047903077.1"/>
</dbReference>
<keyword evidence="1" id="KW-0812">Transmembrane</keyword>
<name>A0A9Q8P8H7_PASFU</name>
<organism evidence="2 3">
    <name type="scientific">Passalora fulva</name>
    <name type="common">Tomato leaf mold</name>
    <name type="synonym">Cladosporium fulvum</name>
    <dbReference type="NCBI Taxonomy" id="5499"/>
    <lineage>
        <taxon>Eukaryota</taxon>
        <taxon>Fungi</taxon>
        <taxon>Dikarya</taxon>
        <taxon>Ascomycota</taxon>
        <taxon>Pezizomycotina</taxon>
        <taxon>Dothideomycetes</taxon>
        <taxon>Dothideomycetidae</taxon>
        <taxon>Mycosphaerellales</taxon>
        <taxon>Mycosphaerellaceae</taxon>
        <taxon>Fulvia</taxon>
    </lineage>
</organism>
<dbReference type="EMBL" id="CP090166">
    <property type="protein sequence ID" value="UJO17012.1"/>
    <property type="molecule type" value="Genomic_DNA"/>
</dbReference>
<feature type="transmembrane region" description="Helical" evidence="1">
    <location>
        <begin position="52"/>
        <end position="75"/>
    </location>
</feature>
<reference evidence="2" key="2">
    <citation type="journal article" date="2022" name="Microb. Genom.">
        <title>A chromosome-scale genome assembly of the tomato pathogen Cladosporium fulvum reveals a compartmentalized genome architecture and the presence of a dispensable chromosome.</title>
        <authorList>
            <person name="Zaccaron A.Z."/>
            <person name="Chen L.H."/>
            <person name="Samaras A."/>
            <person name="Stergiopoulos I."/>
        </authorList>
    </citation>
    <scope>NUCLEOTIDE SEQUENCE</scope>
    <source>
        <strain evidence="2">Race5_Kim</strain>
    </source>
</reference>
<feature type="transmembrane region" description="Helical" evidence="1">
    <location>
        <begin position="95"/>
        <end position="121"/>
    </location>
</feature>
<reference evidence="2" key="1">
    <citation type="submission" date="2021-12" db="EMBL/GenBank/DDBJ databases">
        <authorList>
            <person name="Zaccaron A."/>
            <person name="Stergiopoulos I."/>
        </authorList>
    </citation>
    <scope>NUCLEOTIDE SEQUENCE</scope>
    <source>
        <strain evidence="2">Race5_Kim</strain>
    </source>
</reference>